<keyword evidence="2" id="KW-1133">Transmembrane helix</keyword>
<sequence length="182" mass="19663">MKPTPSRHVRLHLPLAQRGFSLIELVAAFVVFALGFGVLMQILSGSIRNTYQAADYTQAALMAQSKLDVIGIGEKLQPGHESGRFDDQFRWELDITRYEAPDSPPDLQSVTAIELYRIDLEVLWGSMRHPRSAHFVTLRSAQADMSGNPGGGVGGAVTPAGTGSTSRGATQAGNRSTKDPTR</sequence>
<feature type="compositionally biased region" description="Polar residues" evidence="1">
    <location>
        <begin position="164"/>
        <end position="175"/>
    </location>
</feature>
<dbReference type="InterPro" id="IPR012902">
    <property type="entry name" value="N_methyl_site"/>
</dbReference>
<evidence type="ECO:0000256" key="1">
    <source>
        <dbReference type="SAM" id="MobiDB-lite"/>
    </source>
</evidence>
<reference evidence="3" key="1">
    <citation type="submission" date="2022-09" db="EMBL/GenBank/DDBJ databases">
        <title>Tahibacter sp. nov., isolated from a fresh water.</title>
        <authorList>
            <person name="Baek J.H."/>
            <person name="Lee J.K."/>
            <person name="Kim J.M."/>
            <person name="Jeon C.O."/>
        </authorList>
    </citation>
    <scope>NUCLEOTIDE SEQUENCE</scope>
    <source>
        <strain evidence="3">W38</strain>
    </source>
</reference>
<dbReference type="NCBIfam" id="TIGR02532">
    <property type="entry name" value="IV_pilin_GFxxxE"/>
    <property type="match status" value="1"/>
</dbReference>
<dbReference type="Pfam" id="PF07963">
    <property type="entry name" value="N_methyl"/>
    <property type="match status" value="1"/>
</dbReference>
<keyword evidence="2" id="KW-0812">Transmembrane</keyword>
<keyword evidence="4" id="KW-1185">Reference proteome</keyword>
<dbReference type="Proteomes" id="UP001064632">
    <property type="component" value="Chromosome"/>
</dbReference>
<dbReference type="RefSeq" id="WP_261694757.1">
    <property type="nucleotide sequence ID" value="NZ_CP104694.1"/>
</dbReference>
<evidence type="ECO:0000313" key="3">
    <source>
        <dbReference type="EMBL" id="UXI67788.1"/>
    </source>
</evidence>
<accession>A0ABY6BCM0</accession>
<dbReference type="EMBL" id="CP104694">
    <property type="protein sequence ID" value="UXI67788.1"/>
    <property type="molecule type" value="Genomic_DNA"/>
</dbReference>
<keyword evidence="2" id="KW-0472">Membrane</keyword>
<organism evidence="3 4">
    <name type="scientific">Tahibacter amnicola</name>
    <dbReference type="NCBI Taxonomy" id="2976241"/>
    <lineage>
        <taxon>Bacteria</taxon>
        <taxon>Pseudomonadati</taxon>
        <taxon>Pseudomonadota</taxon>
        <taxon>Gammaproteobacteria</taxon>
        <taxon>Lysobacterales</taxon>
        <taxon>Rhodanobacteraceae</taxon>
        <taxon>Tahibacter</taxon>
    </lineage>
</organism>
<evidence type="ECO:0000313" key="4">
    <source>
        <dbReference type="Proteomes" id="UP001064632"/>
    </source>
</evidence>
<proteinExistence type="predicted"/>
<evidence type="ECO:0000256" key="2">
    <source>
        <dbReference type="SAM" id="Phobius"/>
    </source>
</evidence>
<name>A0ABY6BCM0_9GAMM</name>
<feature type="region of interest" description="Disordered" evidence="1">
    <location>
        <begin position="146"/>
        <end position="182"/>
    </location>
</feature>
<feature type="transmembrane region" description="Helical" evidence="2">
    <location>
        <begin position="21"/>
        <end position="43"/>
    </location>
</feature>
<gene>
    <name evidence="3" type="ORF">N4264_24145</name>
</gene>
<protein>
    <submittedName>
        <fullName evidence="3">Prepilin-type N-terminal cleavage/methylation domain-containing protein</fullName>
    </submittedName>
</protein>